<dbReference type="GO" id="GO:0005524">
    <property type="term" value="F:ATP binding"/>
    <property type="evidence" value="ECO:0007669"/>
    <property type="project" value="InterPro"/>
</dbReference>
<evidence type="ECO:0000259" key="1">
    <source>
        <dbReference type="PROSITE" id="PS50011"/>
    </source>
</evidence>
<sequence length="247" mass="27836">MVSTRVLGSPIQLSLPEANGRAANPETPTGSIEPLEFVKHGNPFTMDRLFVGLEPAWGGVDAIEFTEDMPVSFVTRVNRSQHDIPLHSLRETSHKHLFNLKEVFVTEQSLFLFYPEWEGISLKEIQTLRPIFQLGEVEVATVCYQIFQGLRYIHDTLNISHGNIREENIYIHKNGDVKIARIGESMGRELNDEERSRDIMATLQIVRKLLGLQLNTGGRGIMELLAHDFTGAPQDTTIDQLLQVSSS</sequence>
<dbReference type="GO" id="GO:0004674">
    <property type="term" value="F:protein serine/threonine kinase activity"/>
    <property type="evidence" value="ECO:0007669"/>
    <property type="project" value="TreeGrafter"/>
</dbReference>
<dbReference type="OrthoDB" id="3254104at2759"/>
<name>A0A5N7CSI7_9EURO</name>
<dbReference type="InterPro" id="IPR000719">
    <property type="entry name" value="Prot_kinase_dom"/>
</dbReference>
<proteinExistence type="predicted"/>
<dbReference type="Proteomes" id="UP000325579">
    <property type="component" value="Unassembled WGS sequence"/>
</dbReference>
<evidence type="ECO:0000313" key="3">
    <source>
        <dbReference type="Proteomes" id="UP000325579"/>
    </source>
</evidence>
<protein>
    <submittedName>
        <fullName evidence="2">Kinase-like protein</fullName>
    </submittedName>
</protein>
<dbReference type="RefSeq" id="XP_031934218.1">
    <property type="nucleotide sequence ID" value="XM_032088577.1"/>
</dbReference>
<dbReference type="AlphaFoldDB" id="A0A5N7CSI7"/>
<dbReference type="Pfam" id="PF00069">
    <property type="entry name" value="Pkinase"/>
    <property type="match status" value="1"/>
</dbReference>
<dbReference type="PANTHER" id="PTHR24361">
    <property type="entry name" value="MITOGEN-ACTIVATED KINASE KINASE KINASE"/>
    <property type="match status" value="1"/>
</dbReference>
<dbReference type="GO" id="GO:0005737">
    <property type="term" value="C:cytoplasm"/>
    <property type="evidence" value="ECO:0007669"/>
    <property type="project" value="TreeGrafter"/>
</dbReference>
<keyword evidence="2" id="KW-0418">Kinase</keyword>
<evidence type="ECO:0000313" key="2">
    <source>
        <dbReference type="EMBL" id="KAE8396899.1"/>
    </source>
</evidence>
<keyword evidence="3" id="KW-1185">Reference proteome</keyword>
<accession>A0A5N7CSI7</accession>
<reference evidence="2 3" key="1">
    <citation type="submission" date="2019-04" db="EMBL/GenBank/DDBJ databases">
        <authorList>
            <consortium name="DOE Joint Genome Institute"/>
            <person name="Mondo S."/>
            <person name="Kjaerbolling I."/>
            <person name="Vesth T."/>
            <person name="Frisvad J.C."/>
            <person name="Nybo J.L."/>
            <person name="Theobald S."/>
            <person name="Kildgaard S."/>
            <person name="Isbrandt T."/>
            <person name="Kuo A."/>
            <person name="Sato A."/>
            <person name="Lyhne E.K."/>
            <person name="Kogle M.E."/>
            <person name="Wiebenga A."/>
            <person name="Kun R.S."/>
            <person name="Lubbers R.J."/>
            <person name="Makela M.R."/>
            <person name="Barry K."/>
            <person name="Chovatia M."/>
            <person name="Clum A."/>
            <person name="Daum C."/>
            <person name="Haridas S."/>
            <person name="He G."/>
            <person name="LaButti K."/>
            <person name="Lipzen A."/>
            <person name="Riley R."/>
            <person name="Salamov A."/>
            <person name="Simmons B.A."/>
            <person name="Magnuson J.K."/>
            <person name="Henrissat B."/>
            <person name="Mortensen U.H."/>
            <person name="Larsen T.O."/>
            <person name="Devries R.P."/>
            <person name="Grigoriev I.V."/>
            <person name="Machida M."/>
            <person name="Baker S.E."/>
            <person name="Andersen M.R."/>
            <person name="Cantor M.N."/>
            <person name="Hua S.X."/>
        </authorList>
    </citation>
    <scope>NUCLEOTIDE SEQUENCE [LARGE SCALE GENOMIC DNA]</scope>
    <source>
        <strain evidence="2 3">CBS 119388</strain>
    </source>
</reference>
<dbReference type="InterPro" id="IPR053235">
    <property type="entry name" value="Ser_Thr_kinase"/>
</dbReference>
<dbReference type="EMBL" id="ML736955">
    <property type="protein sequence ID" value="KAE8396899.1"/>
    <property type="molecule type" value="Genomic_DNA"/>
</dbReference>
<organism evidence="2 3">
    <name type="scientific">Aspergillus pseudonomiae</name>
    <dbReference type="NCBI Taxonomy" id="1506151"/>
    <lineage>
        <taxon>Eukaryota</taxon>
        <taxon>Fungi</taxon>
        <taxon>Dikarya</taxon>
        <taxon>Ascomycota</taxon>
        <taxon>Pezizomycotina</taxon>
        <taxon>Eurotiomycetes</taxon>
        <taxon>Eurotiomycetidae</taxon>
        <taxon>Eurotiales</taxon>
        <taxon>Aspergillaceae</taxon>
        <taxon>Aspergillus</taxon>
        <taxon>Aspergillus subgen. Circumdati</taxon>
    </lineage>
</organism>
<keyword evidence="2" id="KW-0808">Transferase</keyword>
<feature type="domain" description="Protein kinase" evidence="1">
    <location>
        <begin position="1"/>
        <end position="247"/>
    </location>
</feature>
<dbReference type="Gene3D" id="1.10.510.10">
    <property type="entry name" value="Transferase(Phosphotransferase) domain 1"/>
    <property type="match status" value="1"/>
</dbReference>
<dbReference type="InterPro" id="IPR011009">
    <property type="entry name" value="Kinase-like_dom_sf"/>
</dbReference>
<dbReference type="GeneID" id="43673268"/>
<gene>
    <name evidence="2" type="ORF">BDV37DRAFT_289888</name>
</gene>
<dbReference type="SUPFAM" id="SSF56112">
    <property type="entry name" value="Protein kinase-like (PK-like)"/>
    <property type="match status" value="1"/>
</dbReference>
<dbReference type="PROSITE" id="PS50011">
    <property type="entry name" value="PROTEIN_KINASE_DOM"/>
    <property type="match status" value="1"/>
</dbReference>